<evidence type="ECO:0000313" key="2">
    <source>
        <dbReference type="EMBL" id="KAF6431781.1"/>
    </source>
</evidence>
<dbReference type="AlphaFoldDB" id="A0A7J8E8Y2"/>
<feature type="compositionally biased region" description="Basic and acidic residues" evidence="1">
    <location>
        <begin position="57"/>
        <end position="75"/>
    </location>
</feature>
<protein>
    <submittedName>
        <fullName evidence="2">Uncharacterized protein</fullName>
    </submittedName>
</protein>
<reference evidence="2 3" key="1">
    <citation type="journal article" date="2020" name="Nature">
        <title>Six reference-quality genomes reveal evolution of bat adaptations.</title>
        <authorList>
            <person name="Jebb D."/>
            <person name="Huang Z."/>
            <person name="Pippel M."/>
            <person name="Hughes G.M."/>
            <person name="Lavrichenko K."/>
            <person name="Devanna P."/>
            <person name="Winkler S."/>
            <person name="Jermiin L.S."/>
            <person name="Skirmuntt E.C."/>
            <person name="Katzourakis A."/>
            <person name="Burkitt-Gray L."/>
            <person name="Ray D.A."/>
            <person name="Sullivan K.A.M."/>
            <person name="Roscito J.G."/>
            <person name="Kirilenko B.M."/>
            <person name="Davalos L.M."/>
            <person name="Corthals A.P."/>
            <person name="Power M.L."/>
            <person name="Jones G."/>
            <person name="Ransome R.D."/>
            <person name="Dechmann D.K.N."/>
            <person name="Locatelli A.G."/>
            <person name="Puechmaille S.J."/>
            <person name="Fedrigo O."/>
            <person name="Jarvis E.D."/>
            <person name="Hiller M."/>
            <person name="Vernes S.C."/>
            <person name="Myers E.W."/>
            <person name="Teeling E.C."/>
        </authorList>
    </citation>
    <scope>NUCLEOTIDE SEQUENCE [LARGE SCALE GENOMIC DNA]</scope>
    <source>
        <strain evidence="2">MRouAeg1</strain>
        <tissue evidence="2">Muscle</tissue>
    </source>
</reference>
<feature type="compositionally biased region" description="Basic and acidic residues" evidence="1">
    <location>
        <begin position="24"/>
        <end position="49"/>
    </location>
</feature>
<name>A0A7J8E8Y2_ROUAE</name>
<evidence type="ECO:0000313" key="3">
    <source>
        <dbReference type="Proteomes" id="UP000593571"/>
    </source>
</evidence>
<feature type="compositionally biased region" description="Basic and acidic residues" evidence="1">
    <location>
        <begin position="1"/>
        <end position="16"/>
    </location>
</feature>
<feature type="region of interest" description="Disordered" evidence="1">
    <location>
        <begin position="1"/>
        <end position="75"/>
    </location>
</feature>
<proteinExistence type="predicted"/>
<organism evidence="2 3">
    <name type="scientific">Rousettus aegyptiacus</name>
    <name type="common">Egyptian fruit bat</name>
    <name type="synonym">Pteropus aegyptiacus</name>
    <dbReference type="NCBI Taxonomy" id="9407"/>
    <lineage>
        <taxon>Eukaryota</taxon>
        <taxon>Metazoa</taxon>
        <taxon>Chordata</taxon>
        <taxon>Craniata</taxon>
        <taxon>Vertebrata</taxon>
        <taxon>Euteleostomi</taxon>
        <taxon>Mammalia</taxon>
        <taxon>Eutheria</taxon>
        <taxon>Laurasiatheria</taxon>
        <taxon>Chiroptera</taxon>
        <taxon>Yinpterochiroptera</taxon>
        <taxon>Pteropodoidea</taxon>
        <taxon>Pteropodidae</taxon>
        <taxon>Rousettinae</taxon>
        <taxon>Rousettus</taxon>
    </lineage>
</organism>
<accession>A0A7J8E8Y2</accession>
<keyword evidence="3" id="KW-1185">Reference proteome</keyword>
<comment type="caution">
    <text evidence="2">The sequence shown here is derived from an EMBL/GenBank/DDBJ whole genome shotgun (WGS) entry which is preliminary data.</text>
</comment>
<evidence type="ECO:0000256" key="1">
    <source>
        <dbReference type="SAM" id="MobiDB-lite"/>
    </source>
</evidence>
<dbReference type="Proteomes" id="UP000593571">
    <property type="component" value="Unassembled WGS sequence"/>
</dbReference>
<dbReference type="EMBL" id="JACASE010000010">
    <property type="protein sequence ID" value="KAF6431781.1"/>
    <property type="molecule type" value="Genomic_DNA"/>
</dbReference>
<gene>
    <name evidence="2" type="ORF">HJG63_008256</name>
</gene>
<sequence>MRQRAATDKGGWHEAPARSQYEQTEVHAVPRERQNSDFHSRGTQSDRETNFTAAAPEAHRHQRPEPATHHEDANEILVRETLRRKPRVGGPSFHGTDRVSLLMFTNIKITHQTGVCPGPRTLLHSTRPSAVCQVVVTRPELGICTKPKKEKKIMLNERA</sequence>